<organism evidence="9">
    <name type="scientific">Medioppia subpectinata</name>
    <dbReference type="NCBI Taxonomy" id="1979941"/>
    <lineage>
        <taxon>Eukaryota</taxon>
        <taxon>Metazoa</taxon>
        <taxon>Ecdysozoa</taxon>
        <taxon>Arthropoda</taxon>
        <taxon>Chelicerata</taxon>
        <taxon>Arachnida</taxon>
        <taxon>Acari</taxon>
        <taxon>Acariformes</taxon>
        <taxon>Sarcoptiformes</taxon>
        <taxon>Oribatida</taxon>
        <taxon>Brachypylina</taxon>
        <taxon>Oppioidea</taxon>
        <taxon>Oppiidae</taxon>
        <taxon>Medioppia</taxon>
    </lineage>
</organism>
<keyword evidence="3" id="KW-0949">S-adenosyl-L-methionine</keyword>
<dbReference type="GO" id="GO:0042826">
    <property type="term" value="F:histone deacetylase binding"/>
    <property type="evidence" value="ECO:0007669"/>
    <property type="project" value="TreeGrafter"/>
</dbReference>
<evidence type="ECO:0000256" key="4">
    <source>
        <dbReference type="ARBA" id="ARBA00022723"/>
    </source>
</evidence>
<dbReference type="InterPro" id="IPR046341">
    <property type="entry name" value="SET_dom_sf"/>
</dbReference>
<evidence type="ECO:0000256" key="3">
    <source>
        <dbReference type="ARBA" id="ARBA00022691"/>
    </source>
</evidence>
<evidence type="ECO:0000256" key="6">
    <source>
        <dbReference type="ARBA" id="ARBA00022833"/>
    </source>
</evidence>
<keyword evidence="4" id="KW-0479">Metal-binding</keyword>
<reference evidence="9" key="1">
    <citation type="submission" date="2020-11" db="EMBL/GenBank/DDBJ databases">
        <authorList>
            <person name="Tran Van P."/>
        </authorList>
    </citation>
    <scope>NUCLEOTIDE SEQUENCE</scope>
</reference>
<evidence type="ECO:0000259" key="8">
    <source>
        <dbReference type="PROSITE" id="PS50865"/>
    </source>
</evidence>
<keyword evidence="6" id="KW-0862">Zinc</keyword>
<keyword evidence="10" id="KW-1185">Reference proteome</keyword>
<dbReference type="Proteomes" id="UP000759131">
    <property type="component" value="Unassembled WGS sequence"/>
</dbReference>
<dbReference type="Gene3D" id="6.10.140.2220">
    <property type="match status" value="1"/>
</dbReference>
<dbReference type="InterPro" id="IPR002893">
    <property type="entry name" value="Znf_MYND"/>
</dbReference>
<dbReference type="InterPro" id="IPR052097">
    <property type="entry name" value="SET-MYND_domain_protein"/>
</dbReference>
<dbReference type="EMBL" id="OC879115">
    <property type="protein sequence ID" value="CAD7640992.1"/>
    <property type="molecule type" value="Genomic_DNA"/>
</dbReference>
<dbReference type="PROSITE" id="PS01360">
    <property type="entry name" value="ZF_MYND_1"/>
    <property type="match status" value="1"/>
</dbReference>
<dbReference type="AlphaFoldDB" id="A0A7R9LFZ2"/>
<evidence type="ECO:0000313" key="9">
    <source>
        <dbReference type="EMBL" id="CAD7640992.1"/>
    </source>
</evidence>
<protein>
    <recommendedName>
        <fullName evidence="8">MYND-type domain-containing protein</fullName>
    </recommendedName>
</protein>
<dbReference type="GO" id="GO:0032259">
    <property type="term" value="P:methylation"/>
    <property type="evidence" value="ECO:0007669"/>
    <property type="project" value="UniProtKB-KW"/>
</dbReference>
<name>A0A7R9LFZ2_9ACAR</name>
<sequence>MSPKLSKPLSPGDVITQDMPFIHVLDVEFKGKYCDNCLKQSDQLKRCSKCLYMYYCSKECQKNDWKYHKNECKLYGNHLIQMMINDKFGALWFRLYLSVQKIPTFATKKYRLFDGSDVSLRDISVDVSAASDAMRSHCQDICEIH</sequence>
<accession>A0A7R9LFZ2</accession>
<dbReference type="PANTHER" id="PTHR46165:SF2">
    <property type="entry name" value="SET AND MYND DOMAIN-CONTAINING PROTEIN 4"/>
    <property type="match status" value="1"/>
</dbReference>
<dbReference type="OrthoDB" id="6514545at2759"/>
<dbReference type="EMBL" id="CAJPIZ010024540">
    <property type="protein sequence ID" value="CAG2118505.1"/>
    <property type="molecule type" value="Genomic_DNA"/>
</dbReference>
<dbReference type="PANTHER" id="PTHR46165">
    <property type="entry name" value="SET AND MYND DOMAIN-CONTAINING PROTEIN 4"/>
    <property type="match status" value="1"/>
</dbReference>
<proteinExistence type="predicted"/>
<gene>
    <name evidence="9" type="ORF">OSB1V03_LOCUS18456</name>
</gene>
<keyword evidence="5 7" id="KW-0863">Zinc-finger</keyword>
<dbReference type="GO" id="GO:0008168">
    <property type="term" value="F:methyltransferase activity"/>
    <property type="evidence" value="ECO:0007669"/>
    <property type="project" value="UniProtKB-KW"/>
</dbReference>
<keyword evidence="1" id="KW-0489">Methyltransferase</keyword>
<evidence type="ECO:0000256" key="1">
    <source>
        <dbReference type="ARBA" id="ARBA00022603"/>
    </source>
</evidence>
<evidence type="ECO:0000256" key="5">
    <source>
        <dbReference type="ARBA" id="ARBA00022771"/>
    </source>
</evidence>
<dbReference type="GO" id="GO:0005737">
    <property type="term" value="C:cytoplasm"/>
    <property type="evidence" value="ECO:0007669"/>
    <property type="project" value="TreeGrafter"/>
</dbReference>
<keyword evidence="2" id="KW-0808">Transferase</keyword>
<dbReference type="Gene3D" id="1.10.220.160">
    <property type="match status" value="1"/>
</dbReference>
<dbReference type="Pfam" id="PF01753">
    <property type="entry name" value="zf-MYND"/>
    <property type="match status" value="1"/>
</dbReference>
<evidence type="ECO:0000256" key="2">
    <source>
        <dbReference type="ARBA" id="ARBA00022679"/>
    </source>
</evidence>
<evidence type="ECO:0000256" key="7">
    <source>
        <dbReference type="PROSITE-ProRule" id="PRU00134"/>
    </source>
</evidence>
<dbReference type="Gene3D" id="2.170.270.10">
    <property type="entry name" value="SET domain"/>
    <property type="match status" value="1"/>
</dbReference>
<dbReference type="PROSITE" id="PS50865">
    <property type="entry name" value="ZF_MYND_2"/>
    <property type="match status" value="1"/>
</dbReference>
<dbReference type="GO" id="GO:0005634">
    <property type="term" value="C:nucleus"/>
    <property type="evidence" value="ECO:0007669"/>
    <property type="project" value="TreeGrafter"/>
</dbReference>
<dbReference type="SUPFAM" id="SSF144232">
    <property type="entry name" value="HIT/MYND zinc finger-like"/>
    <property type="match status" value="1"/>
</dbReference>
<feature type="domain" description="MYND-type" evidence="8">
    <location>
        <begin position="34"/>
        <end position="72"/>
    </location>
</feature>
<evidence type="ECO:0000313" key="10">
    <source>
        <dbReference type="Proteomes" id="UP000759131"/>
    </source>
</evidence>
<dbReference type="GO" id="GO:0008270">
    <property type="term" value="F:zinc ion binding"/>
    <property type="evidence" value="ECO:0007669"/>
    <property type="project" value="UniProtKB-KW"/>
</dbReference>